<dbReference type="InterPro" id="IPR015683">
    <property type="entry name" value="Ionotropic_Glu_rcpt"/>
</dbReference>
<keyword evidence="10" id="KW-0325">Glycoprotein</keyword>
<dbReference type="OrthoDB" id="5984008at2759"/>
<reference evidence="18 19" key="1">
    <citation type="submission" date="2019-12" db="EMBL/GenBank/DDBJ databases">
        <authorList>
            <person name="Alioto T."/>
            <person name="Alioto T."/>
            <person name="Gomez Garrido J."/>
        </authorList>
    </citation>
    <scope>NUCLEOTIDE SEQUENCE [LARGE SCALE GENOMIC DNA]</scope>
</reference>
<dbReference type="Proteomes" id="UP000594638">
    <property type="component" value="Unassembled WGS sequence"/>
</dbReference>
<evidence type="ECO:0000313" key="19">
    <source>
        <dbReference type="Proteomes" id="UP000594638"/>
    </source>
</evidence>
<evidence type="ECO:0000256" key="2">
    <source>
        <dbReference type="ARBA" id="ARBA00008685"/>
    </source>
</evidence>
<dbReference type="Pfam" id="PF00060">
    <property type="entry name" value="Lig_chan"/>
    <property type="match status" value="1"/>
</dbReference>
<comment type="function">
    <text evidence="13">Glutamate-gated receptor that probably acts as non-selective cation channel.</text>
</comment>
<keyword evidence="11 13" id="KW-1071">Ligand-gated ion channel</keyword>
<evidence type="ECO:0000259" key="17">
    <source>
        <dbReference type="SMART" id="SM00079"/>
    </source>
</evidence>
<accession>A0A8S0T8B0</accession>
<dbReference type="SUPFAM" id="SSF53822">
    <property type="entry name" value="Periplasmic binding protein-like I"/>
    <property type="match status" value="1"/>
</dbReference>
<keyword evidence="5" id="KW-0732">Signal</keyword>
<dbReference type="CDD" id="cd19990">
    <property type="entry name" value="PBP1_GABAb_receptor_plant"/>
    <property type="match status" value="1"/>
</dbReference>
<dbReference type="FunFam" id="3.40.50.2300:FF:000188">
    <property type="entry name" value="Glutamate receptor"/>
    <property type="match status" value="1"/>
</dbReference>
<dbReference type="AlphaFoldDB" id="A0A8S0T8B0"/>
<keyword evidence="6 16" id="KW-1133">Transmembrane helix</keyword>
<dbReference type="GO" id="GO:0015276">
    <property type="term" value="F:ligand-gated monoatomic ion channel activity"/>
    <property type="evidence" value="ECO:0007669"/>
    <property type="project" value="InterPro"/>
</dbReference>
<evidence type="ECO:0000256" key="3">
    <source>
        <dbReference type="ARBA" id="ARBA00022448"/>
    </source>
</evidence>
<keyword evidence="12 13" id="KW-0407">Ion channel</keyword>
<evidence type="ECO:0000256" key="12">
    <source>
        <dbReference type="ARBA" id="ARBA00023303"/>
    </source>
</evidence>
<feature type="compositionally biased region" description="Polar residues" evidence="15">
    <location>
        <begin position="22"/>
        <end position="32"/>
    </location>
</feature>
<evidence type="ECO:0000256" key="14">
    <source>
        <dbReference type="PIRSR" id="PIRSR037090-50"/>
    </source>
</evidence>
<evidence type="ECO:0000256" key="7">
    <source>
        <dbReference type="ARBA" id="ARBA00023065"/>
    </source>
</evidence>
<organism evidence="18 19">
    <name type="scientific">Olea europaea subsp. europaea</name>
    <dbReference type="NCBI Taxonomy" id="158383"/>
    <lineage>
        <taxon>Eukaryota</taxon>
        <taxon>Viridiplantae</taxon>
        <taxon>Streptophyta</taxon>
        <taxon>Embryophyta</taxon>
        <taxon>Tracheophyta</taxon>
        <taxon>Spermatophyta</taxon>
        <taxon>Magnoliopsida</taxon>
        <taxon>eudicotyledons</taxon>
        <taxon>Gunneridae</taxon>
        <taxon>Pentapetalae</taxon>
        <taxon>asterids</taxon>
        <taxon>lamiids</taxon>
        <taxon>Lamiales</taxon>
        <taxon>Oleaceae</taxon>
        <taxon>Oleeae</taxon>
        <taxon>Olea</taxon>
    </lineage>
</organism>
<comment type="subcellular location">
    <subcellularLocation>
        <location evidence="1">Membrane</location>
        <topology evidence="1">Multi-pass membrane protein</topology>
    </subcellularLocation>
</comment>
<dbReference type="InterPro" id="IPR017103">
    <property type="entry name" value="Iontropic_Glu_rcpt_pln"/>
</dbReference>
<evidence type="ECO:0000256" key="4">
    <source>
        <dbReference type="ARBA" id="ARBA00022692"/>
    </source>
</evidence>
<dbReference type="PANTHER" id="PTHR18966">
    <property type="entry name" value="IONOTROPIC GLUTAMATE RECEPTOR"/>
    <property type="match status" value="1"/>
</dbReference>
<dbReference type="Gramene" id="OE9A002703T1">
    <property type="protein sequence ID" value="OE9A002703C1"/>
    <property type="gene ID" value="OE9A002703"/>
</dbReference>
<evidence type="ECO:0000256" key="9">
    <source>
        <dbReference type="ARBA" id="ARBA00023170"/>
    </source>
</evidence>
<keyword evidence="9 13" id="KW-0675">Receptor</keyword>
<gene>
    <name evidence="18" type="ORF">OLEA9_A002703</name>
</gene>
<dbReference type="InterPro" id="IPR028082">
    <property type="entry name" value="Peripla_BP_I"/>
</dbReference>
<keyword evidence="3 13" id="KW-0813">Transport</keyword>
<feature type="transmembrane region" description="Helical" evidence="16">
    <location>
        <begin position="666"/>
        <end position="690"/>
    </location>
</feature>
<dbReference type="CDD" id="cd13686">
    <property type="entry name" value="GluR_Plant"/>
    <property type="match status" value="1"/>
</dbReference>
<keyword evidence="8 13" id="KW-0472">Membrane</keyword>
<dbReference type="InterPro" id="IPR044440">
    <property type="entry name" value="GABAb_receptor_plant_PBP1"/>
</dbReference>
<keyword evidence="19" id="KW-1185">Reference proteome</keyword>
<dbReference type="SUPFAM" id="SSF53850">
    <property type="entry name" value="Periplasmic binding protein-like II"/>
    <property type="match status" value="1"/>
</dbReference>
<keyword evidence="14" id="KW-1015">Disulfide bond</keyword>
<comment type="similarity">
    <text evidence="2 13">Belongs to the glutamate-gated ion channel (TC 1.A.10.1) family.</text>
</comment>
<proteinExistence type="inferred from homology"/>
<protein>
    <recommendedName>
        <fullName evidence="13">Glutamate receptor</fullName>
    </recommendedName>
</protein>
<comment type="caution">
    <text evidence="18">The sequence shown here is derived from an EMBL/GenBank/DDBJ whole genome shotgun (WGS) entry which is preliminary data.</text>
</comment>
<dbReference type="InterPro" id="IPR001320">
    <property type="entry name" value="Iontro_rcpt_C"/>
</dbReference>
<evidence type="ECO:0000256" key="1">
    <source>
        <dbReference type="ARBA" id="ARBA00004141"/>
    </source>
</evidence>
<dbReference type="Gene3D" id="3.40.190.10">
    <property type="entry name" value="Periplasmic binding protein-like II"/>
    <property type="match status" value="2"/>
</dbReference>
<dbReference type="PIRSF" id="PIRSF037090">
    <property type="entry name" value="Iontro_Glu-like_rcpt_pln"/>
    <property type="match status" value="1"/>
</dbReference>
<dbReference type="FunFam" id="1.10.287.70:FF:000172">
    <property type="entry name" value="Glutamate receptor"/>
    <property type="match status" value="1"/>
</dbReference>
<evidence type="ECO:0000256" key="6">
    <source>
        <dbReference type="ARBA" id="ARBA00022989"/>
    </source>
</evidence>
<dbReference type="InterPro" id="IPR001828">
    <property type="entry name" value="ANF_lig-bd_rcpt"/>
</dbReference>
<name>A0A8S0T8B0_OLEEU</name>
<evidence type="ECO:0000256" key="10">
    <source>
        <dbReference type="ARBA" id="ARBA00023180"/>
    </source>
</evidence>
<evidence type="ECO:0000256" key="5">
    <source>
        <dbReference type="ARBA" id="ARBA00022729"/>
    </source>
</evidence>
<keyword evidence="4 16" id="KW-0812">Transmembrane</keyword>
<feature type="region of interest" description="Disordered" evidence="15">
    <location>
        <begin position="1"/>
        <end position="38"/>
    </location>
</feature>
<dbReference type="EMBL" id="CACTIH010005712">
    <property type="protein sequence ID" value="CAA3000808.1"/>
    <property type="molecule type" value="Genomic_DNA"/>
</dbReference>
<evidence type="ECO:0000256" key="16">
    <source>
        <dbReference type="SAM" id="Phobius"/>
    </source>
</evidence>
<evidence type="ECO:0000256" key="13">
    <source>
        <dbReference type="PIRNR" id="PIRNR037090"/>
    </source>
</evidence>
<feature type="domain" description="Ionotropic glutamate receptor C-terminal" evidence="17">
    <location>
        <begin position="484"/>
        <end position="823"/>
    </location>
</feature>
<dbReference type="Pfam" id="PF01094">
    <property type="entry name" value="ANF_receptor"/>
    <property type="match status" value="1"/>
</dbReference>
<dbReference type="FunFam" id="3.40.190.10:FF:000054">
    <property type="entry name" value="Glutamate receptor"/>
    <property type="match status" value="1"/>
</dbReference>
<sequence length="942" mass="105899">MDKSRPSRDRPRRNVGTELKARQNQDLSSTGPSRLAERTNLREGASKGLPDDSKNHNCHVLGRIGGVIYQSSRIGREQKIAMEMAIHDFEKRSLNCSKLVLHLKDLDLNSAGAVSAAVELVNQKHVDAIQGTLTLQEAAQLVEFVNVIKDVPIISITSKSSSTAPIPEKLLPFIQMTNHIDVQIQCIASIVGHFRWRKVITVYERSTSFTEDSGIITHLSDSLRGVDSFVEHHIAFPIASSLSNRGAYVKQELNKLKSKSVRIFIVMRSSLDFAVIRFEKAKELGMMEKGYVWIVADEIAGFLDSIPSPVILNMQGVIGFKNNYEDTSESFRDFRTKFRRMYRSKYPEEEEYSNPSFYALRAYDATWIVAKALQNLQGKIDSKELVKQIFHSNFEGLSGRISFNDGFLTQNPIFQIVNVIGKSYREIAWWSPEYGFFEDQIENEEMKKGIFEGLEGKLTSIYWPGSERTVPKGWTLAGTEKPLRIGVPARGAFNQFVNVVFDQDRNETSIGGFSIDVFEAAVKQLPYHLPFAFVPYYGSYDEMVAEVHNKRLDAAVGDTEIMADRYVYAEFSQPYIESGLVMVVTVKPGLKDKGFVVVDAFKKEMWIQMAAMSMSSAVAIWLTEYANNNPDIRGSFWQLISSMLWFCVTVLSLAHRETIRSNLSRLVLVAWLCVVAAVAACFTAVLSSMLTVPKLQPSILDVDYLLRINAPVGCNGNSFIVRYLINVLHFKPENIRKINSINHYPSAFDKGEILAAFFVAPHAKVFLAKYCKGYIMTGPTYKLGGFGFVFSKGSPLAIDISEAILKITQNGEVNQLEKRMLSFSNCSTLLTQVADNVGSLGPEPVSGLFKISGSISTIAIVIAVARLMRRQWSIHDLVQRLLTMKRVWRWAALILTECYSGFGLRFFRETTIMGQNHQTDAAQDRMGQKEISLELTTTQTYI</sequence>
<dbReference type="Gene3D" id="1.10.287.70">
    <property type="match status" value="1"/>
</dbReference>
<evidence type="ECO:0000256" key="15">
    <source>
        <dbReference type="SAM" id="MobiDB-lite"/>
    </source>
</evidence>
<dbReference type="Gene3D" id="3.40.50.2300">
    <property type="match status" value="3"/>
</dbReference>
<evidence type="ECO:0000256" key="8">
    <source>
        <dbReference type="ARBA" id="ARBA00023136"/>
    </source>
</evidence>
<evidence type="ECO:0000256" key="11">
    <source>
        <dbReference type="ARBA" id="ARBA00023286"/>
    </source>
</evidence>
<feature type="disulfide bond" evidence="14">
    <location>
        <begin position="771"/>
        <end position="826"/>
    </location>
</feature>
<dbReference type="GO" id="GO:0016020">
    <property type="term" value="C:membrane"/>
    <property type="evidence" value="ECO:0007669"/>
    <property type="project" value="UniProtKB-SubCell"/>
</dbReference>
<evidence type="ECO:0000313" key="18">
    <source>
        <dbReference type="EMBL" id="CAA3000808.1"/>
    </source>
</evidence>
<keyword evidence="7 13" id="KW-0406">Ion transport</keyword>
<feature type="transmembrane region" description="Helical" evidence="16">
    <location>
        <begin position="635"/>
        <end position="654"/>
    </location>
</feature>
<dbReference type="SMART" id="SM00079">
    <property type="entry name" value="PBPe"/>
    <property type="match status" value="1"/>
</dbReference>